<feature type="domain" description="D-isomer specific 2-hydroxyacid dehydrogenase catalytic" evidence="3">
    <location>
        <begin position="6"/>
        <end position="318"/>
    </location>
</feature>
<sequence length="321" mass="35413">MKVVATRILPPETQARLEAQNFDLVQWQQDCVMPREELLKQVKGAEALICLLTDRIDTELLDAAGPQLKVIATMSVGYDHVDVDAVRARSIELGYTPDVLTDATADHTVLLTLAAARRMKEGMMAAEKGEWGAWRPTWLCGSQFTGKTLGIVGMGRIGEAVAHRLAPFGIRRIMYWGRQEKPDVEKRLSMAQFTGSLDTLLANSDFVIVCCALTPETRELFNYDAFNKMKDTAVFVNTARGGIVKQDDLVHALEEKKIAAAGLDVTTPEPLPPTDPLYKLPNCIILPHIASATFETRERMASMCVDNVIAASKGEPLPYKL</sequence>
<dbReference type="InterPro" id="IPR006139">
    <property type="entry name" value="D-isomer_2_OHA_DH_cat_dom"/>
</dbReference>
<organism evidence="5 6">
    <name type="scientific">Lichtheimia corymbifera JMRC:FSU:9682</name>
    <dbReference type="NCBI Taxonomy" id="1263082"/>
    <lineage>
        <taxon>Eukaryota</taxon>
        <taxon>Fungi</taxon>
        <taxon>Fungi incertae sedis</taxon>
        <taxon>Mucoromycota</taxon>
        <taxon>Mucoromycotina</taxon>
        <taxon>Mucoromycetes</taxon>
        <taxon>Mucorales</taxon>
        <taxon>Lichtheimiaceae</taxon>
        <taxon>Lichtheimia</taxon>
    </lineage>
</organism>
<dbReference type="CDD" id="cd05301">
    <property type="entry name" value="GDH"/>
    <property type="match status" value="1"/>
</dbReference>
<protein>
    <submittedName>
        <fullName evidence="5">Glyoxylate reductase hydroxypyruvate reductase</fullName>
    </submittedName>
</protein>
<gene>
    <name evidence="5" type="ORF">LCOR_07450.1</name>
</gene>
<dbReference type="EMBL" id="CBTN010000037">
    <property type="protein sequence ID" value="CDH56395.1"/>
    <property type="molecule type" value="Genomic_DNA"/>
</dbReference>
<proteinExistence type="inferred from homology"/>
<dbReference type="SUPFAM" id="SSF52283">
    <property type="entry name" value="Formate/glycerate dehydrogenase catalytic domain-like"/>
    <property type="match status" value="1"/>
</dbReference>
<dbReference type="OrthoDB" id="9991913at2759"/>
<dbReference type="VEuPathDB" id="FungiDB:LCOR_07450.1"/>
<name>A0A068S324_9FUNG</name>
<accession>A0A068S324</accession>
<dbReference type="STRING" id="1263082.A0A068S324"/>
<dbReference type="Pfam" id="PF00389">
    <property type="entry name" value="2-Hacid_dh"/>
    <property type="match status" value="1"/>
</dbReference>
<dbReference type="Gene3D" id="3.40.50.720">
    <property type="entry name" value="NAD(P)-binding Rossmann-like Domain"/>
    <property type="match status" value="2"/>
</dbReference>
<evidence type="ECO:0000313" key="5">
    <source>
        <dbReference type="EMBL" id="CDH56395.1"/>
    </source>
</evidence>
<comment type="similarity">
    <text evidence="2">Belongs to the D-isomer specific 2-hydroxyacid dehydrogenase family.</text>
</comment>
<dbReference type="InterPro" id="IPR036291">
    <property type="entry name" value="NAD(P)-bd_dom_sf"/>
</dbReference>
<dbReference type="InterPro" id="IPR006140">
    <property type="entry name" value="D-isomer_DH_NAD-bd"/>
</dbReference>
<dbReference type="PANTHER" id="PTHR10996:SF277">
    <property type="entry name" value="GLYOXYLATE REDUCTASE_HYDROXYPYRUVATE REDUCTASE"/>
    <property type="match status" value="1"/>
</dbReference>
<dbReference type="Pfam" id="PF02826">
    <property type="entry name" value="2-Hacid_dh_C"/>
    <property type="match status" value="1"/>
</dbReference>
<keyword evidence="1 2" id="KW-0560">Oxidoreductase</keyword>
<evidence type="ECO:0000256" key="2">
    <source>
        <dbReference type="RuleBase" id="RU003719"/>
    </source>
</evidence>
<evidence type="ECO:0000259" key="3">
    <source>
        <dbReference type="Pfam" id="PF00389"/>
    </source>
</evidence>
<feature type="domain" description="D-isomer specific 2-hydroxyacid dehydrogenase NAD-binding" evidence="4">
    <location>
        <begin position="111"/>
        <end position="290"/>
    </location>
</feature>
<dbReference type="Proteomes" id="UP000027586">
    <property type="component" value="Unassembled WGS sequence"/>
</dbReference>
<dbReference type="GO" id="GO:0005829">
    <property type="term" value="C:cytosol"/>
    <property type="evidence" value="ECO:0007669"/>
    <property type="project" value="TreeGrafter"/>
</dbReference>
<keyword evidence="6" id="KW-1185">Reference proteome</keyword>
<dbReference type="AlphaFoldDB" id="A0A068S324"/>
<comment type="caution">
    <text evidence="5">The sequence shown here is derived from an EMBL/GenBank/DDBJ whole genome shotgun (WGS) entry which is preliminary data.</text>
</comment>
<dbReference type="GO" id="GO:0030267">
    <property type="term" value="F:glyoxylate reductase (NADPH) activity"/>
    <property type="evidence" value="ECO:0007669"/>
    <property type="project" value="TreeGrafter"/>
</dbReference>
<evidence type="ECO:0000313" key="6">
    <source>
        <dbReference type="Proteomes" id="UP000027586"/>
    </source>
</evidence>
<dbReference type="SUPFAM" id="SSF51735">
    <property type="entry name" value="NAD(P)-binding Rossmann-fold domains"/>
    <property type="match status" value="1"/>
</dbReference>
<evidence type="ECO:0000259" key="4">
    <source>
        <dbReference type="Pfam" id="PF02826"/>
    </source>
</evidence>
<reference evidence="5" key="1">
    <citation type="submission" date="2013-08" db="EMBL/GenBank/DDBJ databases">
        <title>Gene expansion shapes genome architecture in the human pathogen Lichtheimia corymbifera: an evolutionary genomics analysis in the ancient terrestrial Mucorales (Mucoromycotina).</title>
        <authorList>
            <person name="Schwartze V.U."/>
            <person name="Winter S."/>
            <person name="Shelest E."/>
            <person name="Marcet-Houben M."/>
            <person name="Horn F."/>
            <person name="Wehner S."/>
            <person name="Hoffmann K."/>
            <person name="Riege K."/>
            <person name="Sammeth M."/>
            <person name="Nowrousian M."/>
            <person name="Valiante V."/>
            <person name="Linde J."/>
            <person name="Jacobsen I.D."/>
            <person name="Marz M."/>
            <person name="Brakhage A.A."/>
            <person name="Gabaldon T."/>
            <person name="Bocker S."/>
            <person name="Voigt K."/>
        </authorList>
    </citation>
    <scope>NUCLEOTIDE SEQUENCE [LARGE SCALE GENOMIC DNA]</scope>
    <source>
        <strain evidence="5">FSU 9682</strain>
    </source>
</reference>
<dbReference type="GO" id="GO:0051287">
    <property type="term" value="F:NAD binding"/>
    <property type="evidence" value="ECO:0007669"/>
    <property type="project" value="InterPro"/>
</dbReference>
<evidence type="ECO:0000256" key="1">
    <source>
        <dbReference type="ARBA" id="ARBA00023002"/>
    </source>
</evidence>
<dbReference type="PANTHER" id="PTHR10996">
    <property type="entry name" value="2-HYDROXYACID DEHYDROGENASE-RELATED"/>
    <property type="match status" value="1"/>
</dbReference>
<dbReference type="InterPro" id="IPR050223">
    <property type="entry name" value="D-isomer_2-hydroxyacid_DH"/>
</dbReference>
<dbReference type="GO" id="GO:0008465">
    <property type="term" value="F:hydroxypyruvate reductase (NADH) activity"/>
    <property type="evidence" value="ECO:0007669"/>
    <property type="project" value="TreeGrafter"/>
</dbReference>
<dbReference type="FunFam" id="3.40.50.720:FF:000026">
    <property type="entry name" value="Glyoxylate/hydroxypyruvate reductase B"/>
    <property type="match status" value="1"/>
</dbReference>